<evidence type="ECO:0000313" key="8">
    <source>
        <dbReference type="Proteomes" id="UP001163823"/>
    </source>
</evidence>
<organism evidence="7 8">
    <name type="scientific">Quillaja saponaria</name>
    <name type="common">Soap bark tree</name>
    <dbReference type="NCBI Taxonomy" id="32244"/>
    <lineage>
        <taxon>Eukaryota</taxon>
        <taxon>Viridiplantae</taxon>
        <taxon>Streptophyta</taxon>
        <taxon>Embryophyta</taxon>
        <taxon>Tracheophyta</taxon>
        <taxon>Spermatophyta</taxon>
        <taxon>Magnoliopsida</taxon>
        <taxon>eudicotyledons</taxon>
        <taxon>Gunneridae</taxon>
        <taxon>Pentapetalae</taxon>
        <taxon>rosids</taxon>
        <taxon>fabids</taxon>
        <taxon>Fabales</taxon>
        <taxon>Quillajaceae</taxon>
        <taxon>Quillaja</taxon>
    </lineage>
</organism>
<dbReference type="FunFam" id="3.30.40.10:FF:000442">
    <property type="entry name" value="RING-type E3 ubiquitin transferase"/>
    <property type="match status" value="1"/>
</dbReference>
<dbReference type="SUPFAM" id="SSF57850">
    <property type="entry name" value="RING/U-box"/>
    <property type="match status" value="1"/>
</dbReference>
<dbReference type="Gene3D" id="1.25.10.10">
    <property type="entry name" value="Leucine-rich Repeat Variant"/>
    <property type="match status" value="1"/>
</dbReference>
<dbReference type="InterPro" id="IPR058678">
    <property type="entry name" value="ARM_PUB"/>
</dbReference>
<feature type="domain" description="U-box" evidence="6">
    <location>
        <begin position="7"/>
        <end position="81"/>
    </location>
</feature>
<dbReference type="AlphaFoldDB" id="A0AAD7PJ27"/>
<comment type="catalytic activity">
    <reaction evidence="1 5">
        <text>S-ubiquitinyl-[E2 ubiquitin-conjugating enzyme]-L-cysteine + [acceptor protein]-L-lysine = [E2 ubiquitin-conjugating enzyme]-L-cysteine + N(6)-ubiquitinyl-[acceptor protein]-L-lysine.</text>
        <dbReference type="EC" id="2.3.2.27"/>
    </reaction>
</comment>
<keyword evidence="8" id="KW-1185">Reference proteome</keyword>
<dbReference type="GO" id="GO:0061630">
    <property type="term" value="F:ubiquitin protein ligase activity"/>
    <property type="evidence" value="ECO:0007669"/>
    <property type="project" value="UniProtKB-UniRule"/>
</dbReference>
<comment type="function">
    <text evidence="5">Functions as an E3 ubiquitin ligase.</text>
</comment>
<dbReference type="InterPro" id="IPR013083">
    <property type="entry name" value="Znf_RING/FYVE/PHD"/>
</dbReference>
<dbReference type="SUPFAM" id="SSF48371">
    <property type="entry name" value="ARM repeat"/>
    <property type="match status" value="1"/>
</dbReference>
<evidence type="ECO:0000256" key="1">
    <source>
        <dbReference type="ARBA" id="ARBA00000900"/>
    </source>
</evidence>
<keyword evidence="3 5" id="KW-0808">Transferase</keyword>
<comment type="caution">
    <text evidence="7">The sequence shown here is derived from an EMBL/GenBank/DDBJ whole genome shotgun (WGS) entry which is preliminary data.</text>
</comment>
<protein>
    <recommendedName>
        <fullName evidence="5 6">U-box domain-containing protein</fullName>
        <ecNumber evidence="5">2.3.2.27</ecNumber>
    </recommendedName>
    <alternativeName>
        <fullName evidence="5">RING-type E3 ubiquitin transferase PUB</fullName>
    </alternativeName>
</protein>
<dbReference type="PROSITE" id="PS51698">
    <property type="entry name" value="U_BOX"/>
    <property type="match status" value="1"/>
</dbReference>
<dbReference type="PANTHER" id="PTHR22849">
    <property type="entry name" value="WDSAM1 PROTEIN"/>
    <property type="match status" value="1"/>
</dbReference>
<dbReference type="InterPro" id="IPR003613">
    <property type="entry name" value="Ubox_domain"/>
</dbReference>
<evidence type="ECO:0000256" key="4">
    <source>
        <dbReference type="ARBA" id="ARBA00022786"/>
    </source>
</evidence>
<dbReference type="EMBL" id="JARAOO010000009">
    <property type="protein sequence ID" value="KAJ7957027.1"/>
    <property type="molecule type" value="Genomic_DNA"/>
</dbReference>
<evidence type="ECO:0000256" key="2">
    <source>
        <dbReference type="ARBA" id="ARBA00004906"/>
    </source>
</evidence>
<dbReference type="EC" id="2.3.2.27" evidence="5"/>
<proteinExistence type="predicted"/>
<dbReference type="Proteomes" id="UP001163823">
    <property type="component" value="Chromosome 9"/>
</dbReference>
<dbReference type="Pfam" id="PF04564">
    <property type="entry name" value="U-box"/>
    <property type="match status" value="1"/>
</dbReference>
<comment type="pathway">
    <text evidence="2 5">Protein modification; protein ubiquitination.</text>
</comment>
<keyword evidence="4 5" id="KW-0833">Ubl conjugation pathway</keyword>
<reference evidence="7" key="1">
    <citation type="journal article" date="2023" name="Science">
        <title>Elucidation of the pathway for biosynthesis of saponin adjuvants from the soapbark tree.</title>
        <authorList>
            <person name="Reed J."/>
            <person name="Orme A."/>
            <person name="El-Demerdash A."/>
            <person name="Owen C."/>
            <person name="Martin L.B.B."/>
            <person name="Misra R.C."/>
            <person name="Kikuchi S."/>
            <person name="Rejzek M."/>
            <person name="Martin A.C."/>
            <person name="Harkess A."/>
            <person name="Leebens-Mack J."/>
            <person name="Louveau T."/>
            <person name="Stephenson M.J."/>
            <person name="Osbourn A."/>
        </authorList>
    </citation>
    <scope>NUCLEOTIDE SEQUENCE</scope>
    <source>
        <strain evidence="7">S10</strain>
    </source>
</reference>
<dbReference type="InterPro" id="IPR016024">
    <property type="entry name" value="ARM-type_fold"/>
</dbReference>
<dbReference type="GO" id="GO:0016567">
    <property type="term" value="P:protein ubiquitination"/>
    <property type="evidence" value="ECO:0007669"/>
    <property type="project" value="UniProtKB-UniRule"/>
</dbReference>
<dbReference type="Gene3D" id="3.30.40.10">
    <property type="entry name" value="Zinc/RING finger domain, C3HC4 (zinc finger)"/>
    <property type="match status" value="1"/>
</dbReference>
<dbReference type="InterPro" id="IPR045185">
    <property type="entry name" value="PUB22/23/24-like"/>
</dbReference>
<dbReference type="InterPro" id="IPR045210">
    <property type="entry name" value="RING-Ubox_PUB"/>
</dbReference>
<evidence type="ECO:0000313" key="7">
    <source>
        <dbReference type="EMBL" id="KAJ7957027.1"/>
    </source>
</evidence>
<name>A0AAD7PJ27_QUISA</name>
<gene>
    <name evidence="7" type="ORF">O6P43_023380</name>
</gene>
<dbReference type="PANTHER" id="PTHR22849:SF103">
    <property type="entry name" value="U-BOX DOMAIN-CONTAINING PROTEIN"/>
    <property type="match status" value="1"/>
</dbReference>
<evidence type="ECO:0000256" key="5">
    <source>
        <dbReference type="RuleBase" id="RU369093"/>
    </source>
</evidence>
<dbReference type="Pfam" id="PF25598">
    <property type="entry name" value="ARM_PUB"/>
    <property type="match status" value="1"/>
</dbReference>
<dbReference type="SMART" id="SM00504">
    <property type="entry name" value="Ubox"/>
    <property type="match status" value="1"/>
</dbReference>
<dbReference type="InterPro" id="IPR011989">
    <property type="entry name" value="ARM-like"/>
</dbReference>
<evidence type="ECO:0000256" key="3">
    <source>
        <dbReference type="ARBA" id="ARBA00022679"/>
    </source>
</evidence>
<evidence type="ECO:0000259" key="6">
    <source>
        <dbReference type="PROSITE" id="PS51698"/>
    </source>
</evidence>
<dbReference type="CDD" id="cd16664">
    <property type="entry name" value="RING-Ubox_PUB"/>
    <property type="match status" value="1"/>
</dbReference>
<accession>A0AAD7PJ27</accession>
<sequence>MKEAQMTIPHLFRCPISLDLFEDPVTLCTGQTYDRSSIEKWLAAGNLTCPVTMQKLHDPSIVPNHTLRHLINQWLQLGTQFDPGYSSAIDSFAALKHNLESDKTTIQNKLQTLEEIRALSDEYCSSRKSCFLRLGFLPLLLELVFGRVQDQLLKDSLDFIELALSCSIKLLSLGNLEPLNMLKEESKLASLLHLFEQGTFMIKISICHLIEALASPETKEVCFIIGNTQQLLQQIVLLVYQNSEASNAGIKALSALCSSQCNRENLVRAGAIEGIITYISSCVMQGKTLTLMAMTTVEKLLELDCGKEALVNNANGVDVLVKMVFRVSDQECSDSAVGSLLIVCCDSCHVREEAIGAGVLTQLLLLLQSQCSTRTKTKARMLLKLLKSKWVEDPKQV</sequence>